<accession>A0A0F9SRF3</accession>
<dbReference type="EMBL" id="LAZR01001757">
    <property type="protein sequence ID" value="KKN39556.1"/>
    <property type="molecule type" value="Genomic_DNA"/>
</dbReference>
<gene>
    <name evidence="1" type="ORF">LCGC14_0742490</name>
</gene>
<organism evidence="1">
    <name type="scientific">marine sediment metagenome</name>
    <dbReference type="NCBI Taxonomy" id="412755"/>
    <lineage>
        <taxon>unclassified sequences</taxon>
        <taxon>metagenomes</taxon>
        <taxon>ecological metagenomes</taxon>
    </lineage>
</organism>
<comment type="caution">
    <text evidence="1">The sequence shown here is derived from an EMBL/GenBank/DDBJ whole genome shotgun (WGS) entry which is preliminary data.</text>
</comment>
<protein>
    <submittedName>
        <fullName evidence="1">Uncharacterized protein</fullName>
    </submittedName>
</protein>
<reference evidence="1" key="1">
    <citation type="journal article" date="2015" name="Nature">
        <title>Complex archaea that bridge the gap between prokaryotes and eukaryotes.</title>
        <authorList>
            <person name="Spang A."/>
            <person name="Saw J.H."/>
            <person name="Jorgensen S.L."/>
            <person name="Zaremba-Niedzwiedzka K."/>
            <person name="Martijn J."/>
            <person name="Lind A.E."/>
            <person name="van Eijk R."/>
            <person name="Schleper C."/>
            <person name="Guy L."/>
            <person name="Ettema T.J."/>
        </authorList>
    </citation>
    <scope>NUCLEOTIDE SEQUENCE</scope>
</reference>
<proteinExistence type="predicted"/>
<sequence>MTMKTVTIPHNLWFALMMFKIVNCVCRGELVVCETCKSVMDKQNSLNERG</sequence>
<name>A0A0F9SRF3_9ZZZZ</name>
<dbReference type="AlphaFoldDB" id="A0A0F9SRF3"/>
<evidence type="ECO:0000313" key="1">
    <source>
        <dbReference type="EMBL" id="KKN39556.1"/>
    </source>
</evidence>